<name>A0AAV7SBW5_PLEWA</name>
<gene>
    <name evidence="1" type="ORF">NDU88_001283</name>
</gene>
<keyword evidence="2" id="KW-1185">Reference proteome</keyword>
<reference evidence="1" key="1">
    <citation type="journal article" date="2022" name="bioRxiv">
        <title>Sequencing and chromosome-scale assembly of the giantPleurodeles waltlgenome.</title>
        <authorList>
            <person name="Brown T."/>
            <person name="Elewa A."/>
            <person name="Iarovenko S."/>
            <person name="Subramanian E."/>
            <person name="Araus A.J."/>
            <person name="Petzold A."/>
            <person name="Susuki M."/>
            <person name="Suzuki K.-i.T."/>
            <person name="Hayashi T."/>
            <person name="Toyoda A."/>
            <person name="Oliveira C."/>
            <person name="Osipova E."/>
            <person name="Leigh N.D."/>
            <person name="Simon A."/>
            <person name="Yun M.H."/>
        </authorList>
    </citation>
    <scope>NUCLEOTIDE SEQUENCE</scope>
    <source>
        <strain evidence="1">20211129_DDA</strain>
        <tissue evidence="1">Liver</tissue>
    </source>
</reference>
<protein>
    <submittedName>
        <fullName evidence="1">Uncharacterized protein</fullName>
    </submittedName>
</protein>
<sequence length="81" mass="8779">MGGAGTVVEAARRLPPLLGSRRWRGWVSPAASPQGSRRWIDLPHRCQRSGDLQTVASSCSLKWKEVGLGKTLSARQKGVLV</sequence>
<dbReference type="Proteomes" id="UP001066276">
    <property type="component" value="Chromosome 4_2"/>
</dbReference>
<organism evidence="1 2">
    <name type="scientific">Pleurodeles waltl</name>
    <name type="common">Iberian ribbed newt</name>
    <dbReference type="NCBI Taxonomy" id="8319"/>
    <lineage>
        <taxon>Eukaryota</taxon>
        <taxon>Metazoa</taxon>
        <taxon>Chordata</taxon>
        <taxon>Craniata</taxon>
        <taxon>Vertebrata</taxon>
        <taxon>Euteleostomi</taxon>
        <taxon>Amphibia</taxon>
        <taxon>Batrachia</taxon>
        <taxon>Caudata</taxon>
        <taxon>Salamandroidea</taxon>
        <taxon>Salamandridae</taxon>
        <taxon>Pleurodelinae</taxon>
        <taxon>Pleurodeles</taxon>
    </lineage>
</organism>
<dbReference type="EMBL" id="JANPWB010000008">
    <property type="protein sequence ID" value="KAJ1160790.1"/>
    <property type="molecule type" value="Genomic_DNA"/>
</dbReference>
<accession>A0AAV7SBW5</accession>
<evidence type="ECO:0000313" key="1">
    <source>
        <dbReference type="EMBL" id="KAJ1160790.1"/>
    </source>
</evidence>
<evidence type="ECO:0000313" key="2">
    <source>
        <dbReference type="Proteomes" id="UP001066276"/>
    </source>
</evidence>
<proteinExistence type="predicted"/>
<dbReference type="AlphaFoldDB" id="A0AAV7SBW5"/>
<comment type="caution">
    <text evidence="1">The sequence shown here is derived from an EMBL/GenBank/DDBJ whole genome shotgun (WGS) entry which is preliminary data.</text>
</comment>